<evidence type="ECO:0000259" key="1">
    <source>
        <dbReference type="Pfam" id="PF00534"/>
    </source>
</evidence>
<evidence type="ECO:0000313" key="2">
    <source>
        <dbReference type="EMBL" id="OGZ17535.1"/>
    </source>
</evidence>
<reference evidence="2 3" key="1">
    <citation type="journal article" date="2016" name="Nat. Commun.">
        <title>Thousands of microbial genomes shed light on interconnected biogeochemical processes in an aquifer system.</title>
        <authorList>
            <person name="Anantharaman K."/>
            <person name="Brown C.T."/>
            <person name="Hug L.A."/>
            <person name="Sharon I."/>
            <person name="Castelle C.J."/>
            <person name="Probst A.J."/>
            <person name="Thomas B.C."/>
            <person name="Singh A."/>
            <person name="Wilkins M.J."/>
            <person name="Karaoz U."/>
            <person name="Brodie E.L."/>
            <person name="Williams K.H."/>
            <person name="Hubbard S.S."/>
            <person name="Banfield J.F."/>
        </authorList>
    </citation>
    <scope>NUCLEOTIDE SEQUENCE [LARGE SCALE GENOMIC DNA]</scope>
</reference>
<name>A0A1G2DV49_9BACT</name>
<sequence>MKILILYEHPDNCGSLSLQGHLLYKGLLENGIDCRACHYKQRKKEKEWYFKIFKPDAVIGLGWWVDTPNLVKGPLEFGLQPVPWLLADGWVANYHQMLGSLPLVLTTSQWVKETYQRDGVDVKNFEVLHVGYDAKKFKPISKDHPGIKEIRDMYGVKEHEKMILTAGGDATSKGAQEMIRALAKIDKQFPNWKYVCKATASKCARDHHKEEVALIKELGLDPNKIIYVEDDFHHDFMPYLLNAADIYAGPSRLEGFGMIQMEAMACGIPVVSIDAMGPKDTIIHGKTGFLAKVGSTVDLTEEWVSKEMGFKEVFRMKFDKPKTLAYRADPDDLAKYTLELLSDDKLREKIGKQAAQHALDNFQYQNLAKRCIDLIKTKLNIS</sequence>
<dbReference type="AlphaFoldDB" id="A0A1G2DV49"/>
<dbReference type="PANTHER" id="PTHR12526">
    <property type="entry name" value="GLYCOSYLTRANSFERASE"/>
    <property type="match status" value="1"/>
</dbReference>
<protein>
    <recommendedName>
        <fullName evidence="1">Glycosyl transferase family 1 domain-containing protein</fullName>
    </recommendedName>
</protein>
<accession>A0A1G2DV49</accession>
<proteinExistence type="predicted"/>
<organism evidence="2 3">
    <name type="scientific">Candidatus Nealsonbacteria bacterium RBG_13_37_56</name>
    <dbReference type="NCBI Taxonomy" id="1801661"/>
    <lineage>
        <taxon>Bacteria</taxon>
        <taxon>Candidatus Nealsoniibacteriota</taxon>
    </lineage>
</organism>
<dbReference type="CDD" id="cd03801">
    <property type="entry name" value="GT4_PimA-like"/>
    <property type="match status" value="1"/>
</dbReference>
<dbReference type="GO" id="GO:0016757">
    <property type="term" value="F:glycosyltransferase activity"/>
    <property type="evidence" value="ECO:0007669"/>
    <property type="project" value="InterPro"/>
</dbReference>
<dbReference type="Gene3D" id="3.40.50.2000">
    <property type="entry name" value="Glycogen Phosphorylase B"/>
    <property type="match status" value="1"/>
</dbReference>
<dbReference type="SUPFAM" id="SSF53756">
    <property type="entry name" value="UDP-Glycosyltransferase/glycogen phosphorylase"/>
    <property type="match status" value="1"/>
</dbReference>
<dbReference type="EMBL" id="MHLW01000033">
    <property type="protein sequence ID" value="OGZ17535.1"/>
    <property type="molecule type" value="Genomic_DNA"/>
</dbReference>
<evidence type="ECO:0000313" key="3">
    <source>
        <dbReference type="Proteomes" id="UP000178893"/>
    </source>
</evidence>
<feature type="domain" description="Glycosyl transferase family 1" evidence="1">
    <location>
        <begin position="148"/>
        <end position="299"/>
    </location>
</feature>
<comment type="caution">
    <text evidence="2">The sequence shown here is derived from an EMBL/GenBank/DDBJ whole genome shotgun (WGS) entry which is preliminary data.</text>
</comment>
<dbReference type="Proteomes" id="UP000178893">
    <property type="component" value="Unassembled WGS sequence"/>
</dbReference>
<dbReference type="InterPro" id="IPR001296">
    <property type="entry name" value="Glyco_trans_1"/>
</dbReference>
<gene>
    <name evidence="2" type="ORF">A2V72_02490</name>
</gene>
<dbReference type="Pfam" id="PF00534">
    <property type="entry name" value="Glycos_transf_1"/>
    <property type="match status" value="1"/>
</dbReference>